<organism evidence="2 3">
    <name type="scientific">Drosophila gunungcola</name>
    <name type="common">fruit fly</name>
    <dbReference type="NCBI Taxonomy" id="103775"/>
    <lineage>
        <taxon>Eukaryota</taxon>
        <taxon>Metazoa</taxon>
        <taxon>Ecdysozoa</taxon>
        <taxon>Arthropoda</taxon>
        <taxon>Hexapoda</taxon>
        <taxon>Insecta</taxon>
        <taxon>Pterygota</taxon>
        <taxon>Neoptera</taxon>
        <taxon>Endopterygota</taxon>
        <taxon>Diptera</taxon>
        <taxon>Brachycera</taxon>
        <taxon>Muscomorpha</taxon>
        <taxon>Ephydroidea</taxon>
        <taxon>Drosophilidae</taxon>
        <taxon>Drosophila</taxon>
        <taxon>Sophophora</taxon>
    </lineage>
</organism>
<evidence type="ECO:0000313" key="2">
    <source>
        <dbReference type="EMBL" id="KAI8042897.1"/>
    </source>
</evidence>
<dbReference type="EMBL" id="JAMKOV010000002">
    <property type="protein sequence ID" value="KAI8042897.1"/>
    <property type="molecule type" value="Genomic_DNA"/>
</dbReference>
<comment type="caution">
    <text evidence="2">The sequence shown here is derived from an EMBL/GenBank/DDBJ whole genome shotgun (WGS) entry which is preliminary data.</text>
</comment>
<proteinExistence type="predicted"/>
<dbReference type="AlphaFoldDB" id="A0A9P9YTP5"/>
<keyword evidence="3" id="KW-1185">Reference proteome</keyword>
<evidence type="ECO:0000313" key="3">
    <source>
        <dbReference type="Proteomes" id="UP001059596"/>
    </source>
</evidence>
<accession>A0A9P9YTP5</accession>
<evidence type="ECO:0000256" key="1">
    <source>
        <dbReference type="SAM" id="MobiDB-lite"/>
    </source>
</evidence>
<dbReference type="OrthoDB" id="7865079at2759"/>
<reference evidence="2" key="1">
    <citation type="journal article" date="2023" name="Genome Biol. Evol.">
        <title>Long-read-based Genome Assembly of Drosophila gunungcola Reveals Fewer Chemosensory Genes in Flower-breeding Species.</title>
        <authorList>
            <person name="Negi A."/>
            <person name="Liao B.Y."/>
            <person name="Yeh S.D."/>
        </authorList>
    </citation>
    <scope>NUCLEOTIDE SEQUENCE</scope>
    <source>
        <strain evidence="2">Sukarami</strain>
    </source>
</reference>
<feature type="region of interest" description="Disordered" evidence="1">
    <location>
        <begin position="116"/>
        <end position="135"/>
    </location>
</feature>
<gene>
    <name evidence="2" type="ORF">M5D96_004220</name>
</gene>
<sequence length="203" mass="22821">MEDDLEFLINALSVPNTPLTEPYDENQLLDMRESFKTLQRLLRRSSLPVEESLPYMPRSKAGGYTDRLEERALVSMLALTTDFEKISDLSSGHQVWNSAQSGAHSSPIISECGLRDRDRDRDLDNSSWGESPNIGDMALVPYEELCNERSSSNTTITGQSFSSSGISISIPVRLVWNNDEYKSETTDSETTIKPDGCRYTIRN</sequence>
<protein>
    <submittedName>
        <fullName evidence="2">Uncharacterized protein</fullName>
    </submittedName>
</protein>
<name>A0A9P9YTP5_9MUSC</name>
<dbReference type="Proteomes" id="UP001059596">
    <property type="component" value="Unassembled WGS sequence"/>
</dbReference>